<dbReference type="EMBL" id="CP065050">
    <property type="protein sequence ID" value="QPI56351.1"/>
    <property type="molecule type" value="Genomic_DNA"/>
</dbReference>
<protein>
    <recommendedName>
        <fullName evidence="3">Phage tail protein</fullName>
    </recommendedName>
</protein>
<organism evidence="1 2">
    <name type="scientific">Streptomyces malaysiensis</name>
    <dbReference type="NCBI Taxonomy" id="92644"/>
    <lineage>
        <taxon>Bacteria</taxon>
        <taxon>Bacillati</taxon>
        <taxon>Actinomycetota</taxon>
        <taxon>Actinomycetes</taxon>
        <taxon>Kitasatosporales</taxon>
        <taxon>Streptomycetaceae</taxon>
        <taxon>Streptomyces</taxon>
        <taxon>Streptomyces violaceusniger group</taxon>
    </lineage>
</organism>
<name>A0ABX6W969_STRMQ</name>
<dbReference type="Proteomes" id="UP000663421">
    <property type="component" value="Chromosome"/>
</dbReference>
<proteinExistence type="predicted"/>
<sequence>MTINLADAVQRTADRTVKQKSSAWLTASVTAVYTDGTLDISTATGSVQKVRRVRSYAAPAVGDVVKVDRTPEGNWLVTGALASSNHDWQALSLASGFTVVGGPTDAPPSVRVTDSGTLQLSGLVKGAAATGGPTQFATLPASVSTAWIIRCAVPTSFTGNVAYVGIFPTGVLNLYPNATHTASTWIQLDGVQGRAR</sequence>
<reference evidence="1 2" key="1">
    <citation type="submission" date="2020-11" db="EMBL/GenBank/DDBJ databases">
        <title>Complete genome sequence unveiled secondary metabolic potentials in Streptomyces solisilvae HNM0141.</title>
        <authorList>
            <person name="Huang X."/>
        </authorList>
    </citation>
    <scope>NUCLEOTIDE SEQUENCE [LARGE SCALE GENOMIC DNA]</scope>
    <source>
        <strain evidence="1 2">HNM0141</strain>
    </source>
</reference>
<evidence type="ECO:0000313" key="1">
    <source>
        <dbReference type="EMBL" id="QPI56351.1"/>
    </source>
</evidence>
<keyword evidence="2" id="KW-1185">Reference proteome</keyword>
<accession>A0ABX6W969</accession>
<gene>
    <name evidence="1" type="ORF">I1A49_16630</name>
</gene>
<evidence type="ECO:0000313" key="2">
    <source>
        <dbReference type="Proteomes" id="UP000663421"/>
    </source>
</evidence>
<evidence type="ECO:0008006" key="3">
    <source>
        <dbReference type="Google" id="ProtNLM"/>
    </source>
</evidence>